<evidence type="ECO:0000313" key="10">
    <source>
        <dbReference type="Proteomes" id="UP000191144"/>
    </source>
</evidence>
<name>A0A1G4JVL9_9SACH</name>
<dbReference type="CDD" id="cd00159">
    <property type="entry name" value="RhoGAP"/>
    <property type="match status" value="1"/>
</dbReference>
<dbReference type="EMBL" id="LT598477">
    <property type="protein sequence ID" value="SCU95080.1"/>
    <property type="molecule type" value="Genomic_DNA"/>
</dbReference>
<dbReference type="CDD" id="cd09395">
    <property type="entry name" value="LIM2_Rga"/>
    <property type="match status" value="1"/>
</dbReference>
<dbReference type="PROSITE" id="PS50238">
    <property type="entry name" value="RHOGAP"/>
    <property type="match status" value="1"/>
</dbReference>
<proteinExistence type="predicted"/>
<dbReference type="GO" id="GO:0005938">
    <property type="term" value="C:cell cortex"/>
    <property type="evidence" value="ECO:0007669"/>
    <property type="project" value="UniProtKB-ARBA"/>
</dbReference>
<feature type="coiled-coil region" evidence="5">
    <location>
        <begin position="607"/>
        <end position="655"/>
    </location>
</feature>
<dbReference type="OrthoDB" id="19923at2759"/>
<feature type="compositionally biased region" description="Polar residues" evidence="6">
    <location>
        <begin position="435"/>
        <end position="448"/>
    </location>
</feature>
<evidence type="ECO:0000256" key="2">
    <source>
        <dbReference type="ARBA" id="ARBA00022723"/>
    </source>
</evidence>
<evidence type="ECO:0000256" key="1">
    <source>
        <dbReference type="ARBA" id="ARBA00022468"/>
    </source>
</evidence>
<feature type="compositionally biased region" description="Polar residues" evidence="6">
    <location>
        <begin position="737"/>
        <end position="747"/>
    </location>
</feature>
<keyword evidence="4" id="KW-0440">LIM domain</keyword>
<protein>
    <submittedName>
        <fullName evidence="9">LAME_0F10616g1_1</fullName>
    </submittedName>
</protein>
<feature type="domain" description="Rho-GAP" evidence="8">
    <location>
        <begin position="759"/>
        <end position="972"/>
    </location>
</feature>
<evidence type="ECO:0000259" key="7">
    <source>
        <dbReference type="PROSITE" id="PS50023"/>
    </source>
</evidence>
<dbReference type="PANTHER" id="PTHR23176:SF121">
    <property type="entry name" value="RHO-TYPE GTPASE-ACTIVATING PROTEIN 1-RELATED"/>
    <property type="match status" value="1"/>
</dbReference>
<keyword evidence="2 4" id="KW-0479">Metal-binding</keyword>
<dbReference type="InterPro" id="IPR000198">
    <property type="entry name" value="RhoGAP_dom"/>
</dbReference>
<evidence type="ECO:0000256" key="4">
    <source>
        <dbReference type="PROSITE-ProRule" id="PRU00125"/>
    </source>
</evidence>
<keyword evidence="1" id="KW-0343">GTPase activation</keyword>
<feature type="region of interest" description="Disordered" evidence="6">
    <location>
        <begin position="734"/>
        <end position="753"/>
    </location>
</feature>
<keyword evidence="3 4" id="KW-0862">Zinc</keyword>
<evidence type="ECO:0000313" key="9">
    <source>
        <dbReference type="EMBL" id="SCU95080.1"/>
    </source>
</evidence>
<feature type="compositionally biased region" description="Basic and acidic residues" evidence="6">
    <location>
        <begin position="668"/>
        <end position="682"/>
    </location>
</feature>
<dbReference type="InterPro" id="IPR001781">
    <property type="entry name" value="Znf_LIM"/>
</dbReference>
<dbReference type="PANTHER" id="PTHR23176">
    <property type="entry name" value="RHO/RAC/CDC GTPASE-ACTIVATING PROTEIN"/>
    <property type="match status" value="1"/>
</dbReference>
<feature type="region of interest" description="Disordered" evidence="6">
    <location>
        <begin position="657"/>
        <end position="686"/>
    </location>
</feature>
<organism evidence="9 10">
    <name type="scientific">Lachancea meyersii CBS 8951</name>
    <dbReference type="NCBI Taxonomy" id="1266667"/>
    <lineage>
        <taxon>Eukaryota</taxon>
        <taxon>Fungi</taxon>
        <taxon>Dikarya</taxon>
        <taxon>Ascomycota</taxon>
        <taxon>Saccharomycotina</taxon>
        <taxon>Saccharomycetes</taxon>
        <taxon>Saccharomycetales</taxon>
        <taxon>Saccharomycetaceae</taxon>
        <taxon>Lachancea</taxon>
    </lineage>
</organism>
<evidence type="ECO:0000256" key="6">
    <source>
        <dbReference type="SAM" id="MobiDB-lite"/>
    </source>
</evidence>
<dbReference type="AlphaFoldDB" id="A0A1G4JVL9"/>
<dbReference type="PROSITE" id="PS50023">
    <property type="entry name" value="LIM_DOMAIN_2"/>
    <property type="match status" value="1"/>
</dbReference>
<evidence type="ECO:0000256" key="3">
    <source>
        <dbReference type="ARBA" id="ARBA00022833"/>
    </source>
</evidence>
<dbReference type="PROSITE" id="PS00478">
    <property type="entry name" value="LIM_DOMAIN_1"/>
    <property type="match status" value="1"/>
</dbReference>
<reference evidence="10" key="1">
    <citation type="submission" date="2016-03" db="EMBL/GenBank/DDBJ databases">
        <authorList>
            <person name="Devillers Hugo."/>
        </authorList>
    </citation>
    <scope>NUCLEOTIDE SEQUENCE [LARGE SCALE GENOMIC DNA]</scope>
</reference>
<dbReference type="Proteomes" id="UP000191144">
    <property type="component" value="Chromosome F"/>
</dbReference>
<dbReference type="InterPro" id="IPR008936">
    <property type="entry name" value="Rho_GTPase_activation_prot"/>
</dbReference>
<evidence type="ECO:0000256" key="5">
    <source>
        <dbReference type="SAM" id="Coils"/>
    </source>
</evidence>
<dbReference type="GO" id="GO:0005096">
    <property type="term" value="F:GTPase activator activity"/>
    <property type="evidence" value="ECO:0007669"/>
    <property type="project" value="UniProtKB-KW"/>
</dbReference>
<feature type="domain" description="LIM zinc-binding" evidence="7">
    <location>
        <begin position="66"/>
        <end position="127"/>
    </location>
</feature>
<feature type="region of interest" description="Disordered" evidence="6">
    <location>
        <begin position="351"/>
        <end position="370"/>
    </location>
</feature>
<dbReference type="GO" id="GO:0007165">
    <property type="term" value="P:signal transduction"/>
    <property type="evidence" value="ECO:0007669"/>
    <property type="project" value="InterPro"/>
</dbReference>
<dbReference type="SMART" id="SM00132">
    <property type="entry name" value="LIM"/>
    <property type="match status" value="2"/>
</dbReference>
<evidence type="ECO:0000259" key="8">
    <source>
        <dbReference type="PROSITE" id="PS50238"/>
    </source>
</evidence>
<dbReference type="CDD" id="cd09394">
    <property type="entry name" value="LIM1_Rga"/>
    <property type="match status" value="1"/>
</dbReference>
<dbReference type="SUPFAM" id="SSF48350">
    <property type="entry name" value="GTPase activation domain, GAP"/>
    <property type="match status" value="1"/>
</dbReference>
<dbReference type="Pfam" id="PF00412">
    <property type="entry name" value="LIM"/>
    <property type="match status" value="2"/>
</dbReference>
<dbReference type="GO" id="GO:0007010">
    <property type="term" value="P:cytoskeleton organization"/>
    <property type="evidence" value="ECO:0007669"/>
    <property type="project" value="UniProtKB-ARBA"/>
</dbReference>
<dbReference type="GO" id="GO:0005933">
    <property type="term" value="C:cellular bud"/>
    <property type="evidence" value="ECO:0007669"/>
    <property type="project" value="UniProtKB-ARBA"/>
</dbReference>
<dbReference type="Gene3D" id="1.10.555.10">
    <property type="entry name" value="Rho GTPase activation protein"/>
    <property type="match status" value="1"/>
</dbReference>
<feature type="compositionally biased region" description="Polar residues" evidence="6">
    <location>
        <begin position="526"/>
        <end position="539"/>
    </location>
</feature>
<keyword evidence="10" id="KW-1185">Reference proteome</keyword>
<dbReference type="SMART" id="SM00324">
    <property type="entry name" value="RhoGAP"/>
    <property type="match status" value="1"/>
</dbReference>
<feature type="region of interest" description="Disordered" evidence="6">
    <location>
        <begin position="426"/>
        <end position="558"/>
    </location>
</feature>
<accession>A0A1G4JVL9</accession>
<keyword evidence="5" id="KW-0175">Coiled coil</keyword>
<dbReference type="GO" id="GO:0046872">
    <property type="term" value="F:metal ion binding"/>
    <property type="evidence" value="ECO:0007669"/>
    <property type="project" value="UniProtKB-KW"/>
</dbReference>
<dbReference type="Pfam" id="PF00620">
    <property type="entry name" value="RhoGAP"/>
    <property type="match status" value="1"/>
</dbReference>
<dbReference type="Gene3D" id="2.10.110.10">
    <property type="entry name" value="Cysteine Rich Protein"/>
    <property type="match status" value="2"/>
</dbReference>
<gene>
    <name evidence="9" type="ORF">LAME_0F10616G</name>
</gene>
<sequence>MGNSVAEPLSCVRCKEPLVMGHAYELGGDRWHTHCFSCYKCDKPLSCDSNFLVLGTGALICYACSDSCKSCGKKIDDLAIILASSNEAYCSDCFKCCKCDAKIEDLRYAKTKRGLFCIACHERLLEKRKNYEERKRRHKKQLPLIPPGGSMLDLNAEDVPQTEPQTEPDIVIPARSNQRPMSPIKDLGLRTPAFLKEDTSVNSSPNDHRHLISSVSSLAVPLDFSAATSPAGEVPIIGEKHNASDFALNKSIIRSNSESVMAQFLIDGDYVSTAEEESVKREQGEMLDASKSSEEGTVMVNTPKKTHRSQLSIDDMLQHTLESDGYTENKNENEEQHLLGLPKEQKKILLNRTPLRNSKEENVNKSPTAYRQGLILDDEDVMNALNSPARVKAQEMSPRSGLGIVNSLDFAAGSAEDEVIGLSYEKMVPKERSSESATSQGSRSPSMHSHQRRTSGGNAKKLGRSLSLRSKSIMMNLRPKSKDSDSNGTAQKGGDQDTHSGWGVTTQTFPEAPSPKGRIVSKHPSDSTVYPSAGRSSLDSGLHKRSTSGANGAVSVFRTPPLDTQASFSKSVSSHNKNPSMGTVQIEEADEESESTPTNDQFLKKDLWHMELALRRLKLEINQLESTRNQLMHDVDSLKSTKSALQDEMHSLRVEKDMNSSALEPVDSYERENFEESSDRQDATASVATTAKPKFWKLFSGNRPNASYSNGSNKLDISPPVLQNPNEFNDVKFLPVQNKSRTSSSSPPAAKDGRTLYGSTLVARCTYEKNEMPMIVTTCIKHIESSEDYLKSDGLYRKSGSQVLIEQIETDFAQSNPNELISETLRAELRQDIHAVSGVLKRYLRKLPNPIFTFQVYEPLMALVRDSNLVNELPLKAANNDEYQGVFQATIKQLTKILCQMPPQHYTLLKVLVEHLEKVARHSDDNLMNLHNLSLVFTPGLIRDFSGEKDISDMRERNYLVAFVLANHRSLFE</sequence>
<dbReference type="InterPro" id="IPR050729">
    <property type="entry name" value="Rho-GAP"/>
</dbReference>